<dbReference type="OrthoDB" id="6268633at2759"/>
<comment type="subcellular location">
    <subcellularLocation>
        <location evidence="1 2 3">Nucleus</location>
    </subcellularLocation>
</comment>
<dbReference type="GO" id="GO:0003677">
    <property type="term" value="F:DNA binding"/>
    <property type="evidence" value="ECO:0007669"/>
    <property type="project" value="UniProtKB-UniRule"/>
</dbReference>
<keyword evidence="2 3" id="KW-0238">DNA-binding</keyword>
<gene>
    <name evidence="6" type="ORF">MEDL_33198</name>
</gene>
<feature type="domain" description="Homeobox" evidence="5">
    <location>
        <begin position="96"/>
        <end position="156"/>
    </location>
</feature>
<sequence>MAFIPESFSIEELSKSSQAQQSIKSKTALYEFYLTLKGLQPQINDFSTSSTANDLPIQRKRKRSTTDDSEDNISSPESKHCSSSRFTSDDSENNNQPTKKARTIYTNSQVFELERYYSTHKYLAIEDRPVLAKRLKLSQVQIKWWFQNRRMKEKRQIKSFGYNDLTELSKFVSVGRPIPDLQSSMSQPSQLHGFHQNYSALPSMFNPYMYEYGSLSPVMNPGYVHQYYNGLSPKPVQQYRL</sequence>
<dbReference type="Proteomes" id="UP000683360">
    <property type="component" value="Unassembled WGS sequence"/>
</dbReference>
<feature type="region of interest" description="Disordered" evidence="4">
    <location>
        <begin position="47"/>
        <end position="101"/>
    </location>
</feature>
<comment type="caution">
    <text evidence="6">The sequence shown here is derived from an EMBL/GenBank/DDBJ whole genome shotgun (WGS) entry which is preliminary data.</text>
</comment>
<keyword evidence="2 3" id="KW-0371">Homeobox</keyword>
<evidence type="ECO:0000256" key="1">
    <source>
        <dbReference type="ARBA" id="ARBA00004123"/>
    </source>
</evidence>
<evidence type="ECO:0000259" key="5">
    <source>
        <dbReference type="PROSITE" id="PS50071"/>
    </source>
</evidence>
<dbReference type="GO" id="GO:0005634">
    <property type="term" value="C:nucleus"/>
    <property type="evidence" value="ECO:0007669"/>
    <property type="project" value="UniProtKB-SubCell"/>
</dbReference>
<dbReference type="PROSITE" id="PS50071">
    <property type="entry name" value="HOMEOBOX_2"/>
    <property type="match status" value="1"/>
</dbReference>
<protein>
    <recommendedName>
        <fullName evidence="5">Homeobox domain-containing protein</fullName>
    </recommendedName>
</protein>
<dbReference type="AlphaFoldDB" id="A0A8S3SG65"/>
<proteinExistence type="predicted"/>
<keyword evidence="2 3" id="KW-0539">Nucleus</keyword>
<evidence type="ECO:0000313" key="6">
    <source>
        <dbReference type="EMBL" id="CAG2219693.1"/>
    </source>
</evidence>
<dbReference type="Pfam" id="PF00046">
    <property type="entry name" value="Homeodomain"/>
    <property type="match status" value="1"/>
</dbReference>
<dbReference type="EMBL" id="CAJPWZ010001638">
    <property type="protein sequence ID" value="CAG2219693.1"/>
    <property type="molecule type" value="Genomic_DNA"/>
</dbReference>
<dbReference type="InterPro" id="IPR001356">
    <property type="entry name" value="HD"/>
</dbReference>
<evidence type="ECO:0000256" key="2">
    <source>
        <dbReference type="PROSITE-ProRule" id="PRU00108"/>
    </source>
</evidence>
<reference evidence="6" key="1">
    <citation type="submission" date="2021-03" db="EMBL/GenBank/DDBJ databases">
        <authorList>
            <person name="Bekaert M."/>
        </authorList>
    </citation>
    <scope>NUCLEOTIDE SEQUENCE</scope>
</reference>
<accession>A0A8S3SG65</accession>
<dbReference type="InterPro" id="IPR050848">
    <property type="entry name" value="Homeobox_TF"/>
</dbReference>
<evidence type="ECO:0000256" key="3">
    <source>
        <dbReference type="RuleBase" id="RU000682"/>
    </source>
</evidence>
<feature type="compositionally biased region" description="Polar residues" evidence="4">
    <location>
        <begin position="72"/>
        <end position="86"/>
    </location>
</feature>
<organism evidence="6 7">
    <name type="scientific">Mytilus edulis</name>
    <name type="common">Blue mussel</name>
    <dbReference type="NCBI Taxonomy" id="6550"/>
    <lineage>
        <taxon>Eukaryota</taxon>
        <taxon>Metazoa</taxon>
        <taxon>Spiralia</taxon>
        <taxon>Lophotrochozoa</taxon>
        <taxon>Mollusca</taxon>
        <taxon>Bivalvia</taxon>
        <taxon>Autobranchia</taxon>
        <taxon>Pteriomorphia</taxon>
        <taxon>Mytilida</taxon>
        <taxon>Mytiloidea</taxon>
        <taxon>Mytilidae</taxon>
        <taxon>Mytilinae</taxon>
        <taxon>Mytilus</taxon>
    </lineage>
</organism>
<evidence type="ECO:0000313" key="7">
    <source>
        <dbReference type="Proteomes" id="UP000683360"/>
    </source>
</evidence>
<dbReference type="SMART" id="SM00389">
    <property type="entry name" value="HOX"/>
    <property type="match status" value="1"/>
</dbReference>
<dbReference type="CDD" id="cd00086">
    <property type="entry name" value="homeodomain"/>
    <property type="match status" value="1"/>
</dbReference>
<keyword evidence="7" id="KW-1185">Reference proteome</keyword>
<dbReference type="PANTHER" id="PTHR24333:SF5">
    <property type="entry name" value="VENT HOMEOBOX"/>
    <property type="match status" value="1"/>
</dbReference>
<dbReference type="InterPro" id="IPR009057">
    <property type="entry name" value="Homeodomain-like_sf"/>
</dbReference>
<name>A0A8S3SG65_MYTED</name>
<feature type="DNA-binding region" description="Homeobox" evidence="2">
    <location>
        <begin position="98"/>
        <end position="157"/>
    </location>
</feature>
<evidence type="ECO:0000256" key="4">
    <source>
        <dbReference type="SAM" id="MobiDB-lite"/>
    </source>
</evidence>
<dbReference type="SUPFAM" id="SSF46689">
    <property type="entry name" value="Homeodomain-like"/>
    <property type="match status" value="1"/>
</dbReference>
<dbReference type="Gene3D" id="1.10.10.60">
    <property type="entry name" value="Homeodomain-like"/>
    <property type="match status" value="1"/>
</dbReference>
<dbReference type="PANTHER" id="PTHR24333">
    <property type="entry name" value="HOMEO BOX HB9 LIKE A-RELATED"/>
    <property type="match status" value="1"/>
</dbReference>